<sequence length="418" mass="44591">MIRIDGVTRICMAAFVALILGAAPAAAENETGGAPGSWLSQYVTARTIGLGGAFVGVADEASGVVWNPAGLAQLVPNELRFETARLFEDTSINAFNFAVPGNKLPSFGLTIVSLTSGSFEKTNELNDPLGTFKEGETAYIFSMAKSVNTRLAIGTNVKLARQSVEDFTGTGVGFDLGGIFSLTPAIKVGASVLNLGGPNITLRDSKETYPIEFRAGFSAQVLRGRGLLTAEVDQSQGPGIRFRSGTEYWVQPSIGLRIGMDDQDPAGGLSYRFAGRYQFDYGVMDHPLGLTHRLGLTYRFGGFFASAKAEPTVFSPTGEKAVTKIDLNARTKGETESWTLNLVNKSSQTVRTFGGKGAPPAHLLWDGKDETGLPLPDGEYHYTLTVKDMEGHVIDSRTRIVQISTGGPQGEVPVIPVE</sequence>
<dbReference type="Gene3D" id="2.40.160.60">
    <property type="entry name" value="Outer membrane protein transport protein (OMPP1/FadL/TodX)"/>
    <property type="match status" value="1"/>
</dbReference>
<feature type="signal peptide" evidence="1">
    <location>
        <begin position="1"/>
        <end position="27"/>
    </location>
</feature>
<organism evidence="2 3">
    <name type="scientific">Eiseniibacteriota bacterium</name>
    <dbReference type="NCBI Taxonomy" id="2212470"/>
    <lineage>
        <taxon>Bacteria</taxon>
        <taxon>Candidatus Eiseniibacteriota</taxon>
    </lineage>
</organism>
<gene>
    <name evidence="2" type="ORF">E6K79_10345</name>
</gene>
<dbReference type="SUPFAM" id="SSF56935">
    <property type="entry name" value="Porins"/>
    <property type="match status" value="1"/>
</dbReference>
<name>A0A538TI42_UNCEI</name>
<dbReference type="Proteomes" id="UP000317691">
    <property type="component" value="Unassembled WGS sequence"/>
</dbReference>
<dbReference type="AlphaFoldDB" id="A0A538TI42"/>
<accession>A0A538TI42</accession>
<proteinExistence type="predicted"/>
<feature type="chain" id="PRO_5022032664" description="PorV/PorQ family protein" evidence="1">
    <location>
        <begin position="28"/>
        <end position="418"/>
    </location>
</feature>
<evidence type="ECO:0000313" key="3">
    <source>
        <dbReference type="Proteomes" id="UP000317691"/>
    </source>
</evidence>
<comment type="caution">
    <text evidence="2">The sequence shown here is derived from an EMBL/GenBank/DDBJ whole genome shotgun (WGS) entry which is preliminary data.</text>
</comment>
<keyword evidence="1" id="KW-0732">Signal</keyword>
<evidence type="ECO:0000256" key="1">
    <source>
        <dbReference type="SAM" id="SignalP"/>
    </source>
</evidence>
<protein>
    <recommendedName>
        <fullName evidence="4">PorV/PorQ family protein</fullName>
    </recommendedName>
</protein>
<reference evidence="2 3" key="1">
    <citation type="journal article" date="2019" name="Nat. Microbiol.">
        <title>Mediterranean grassland soil C-N compound turnover is dependent on rainfall and depth, and is mediated by genomically divergent microorganisms.</title>
        <authorList>
            <person name="Diamond S."/>
            <person name="Andeer P.F."/>
            <person name="Li Z."/>
            <person name="Crits-Christoph A."/>
            <person name="Burstein D."/>
            <person name="Anantharaman K."/>
            <person name="Lane K.R."/>
            <person name="Thomas B.C."/>
            <person name="Pan C."/>
            <person name="Northen T.R."/>
            <person name="Banfield J.F."/>
        </authorList>
    </citation>
    <scope>NUCLEOTIDE SEQUENCE [LARGE SCALE GENOMIC DNA]</scope>
    <source>
        <strain evidence="2">WS_9</strain>
    </source>
</reference>
<evidence type="ECO:0000313" key="2">
    <source>
        <dbReference type="EMBL" id="TMQ63293.1"/>
    </source>
</evidence>
<dbReference type="Gene3D" id="2.60.40.4070">
    <property type="match status" value="1"/>
</dbReference>
<dbReference type="EMBL" id="VBOZ01000032">
    <property type="protein sequence ID" value="TMQ63293.1"/>
    <property type="molecule type" value="Genomic_DNA"/>
</dbReference>
<evidence type="ECO:0008006" key="4">
    <source>
        <dbReference type="Google" id="ProtNLM"/>
    </source>
</evidence>